<dbReference type="AlphaFoldDB" id="A0A975YLB7"/>
<dbReference type="Pfam" id="PF03450">
    <property type="entry name" value="CO_deh_flav_C"/>
    <property type="match status" value="1"/>
</dbReference>
<organism evidence="2 3">
    <name type="scientific">Elioraea tepida</name>
    <dbReference type="NCBI Taxonomy" id="2843330"/>
    <lineage>
        <taxon>Bacteria</taxon>
        <taxon>Pseudomonadati</taxon>
        <taxon>Pseudomonadota</taxon>
        <taxon>Alphaproteobacteria</taxon>
        <taxon>Acetobacterales</taxon>
        <taxon>Elioraeaceae</taxon>
        <taxon>Elioraea</taxon>
    </lineage>
</organism>
<dbReference type="Proteomes" id="UP000694001">
    <property type="component" value="Chromosome"/>
</dbReference>
<evidence type="ECO:0000313" key="3">
    <source>
        <dbReference type="Proteomes" id="UP000694001"/>
    </source>
</evidence>
<accession>A0A975YLB7</accession>
<feature type="domain" description="CO dehydrogenase flavoprotein C-terminal" evidence="1">
    <location>
        <begin position="1"/>
        <end position="63"/>
    </location>
</feature>
<name>A0A975YLB7_9PROT</name>
<protein>
    <recommendedName>
        <fullName evidence="1">CO dehydrogenase flavoprotein C-terminal domain-containing protein</fullName>
    </recommendedName>
</protein>
<dbReference type="EMBL" id="CP076448">
    <property type="protein sequence ID" value="QXM26392.1"/>
    <property type="molecule type" value="Genomic_DNA"/>
</dbReference>
<evidence type="ECO:0000259" key="1">
    <source>
        <dbReference type="Pfam" id="PF03450"/>
    </source>
</evidence>
<evidence type="ECO:0000313" key="2">
    <source>
        <dbReference type="EMBL" id="QXM26392.1"/>
    </source>
</evidence>
<reference evidence="2" key="1">
    <citation type="submission" date="2021-06" db="EMBL/GenBank/DDBJ databases">
        <title>Elioraea tepida, sp. nov., a moderately thermophilic aerobic anoxygenic phototrophic bacterium isolated from an alkaline siliceous hot spring mat community in Yellowstone National Park, WY, USA.</title>
        <authorList>
            <person name="Saini M.K."/>
            <person name="Yoshida S."/>
            <person name="Sebastian A."/>
            <person name="Hirose S."/>
            <person name="Hara E."/>
            <person name="Tamaki H."/>
            <person name="Soulier N.T."/>
            <person name="Albert I."/>
            <person name="Hanada S."/>
            <person name="Bryant D.A."/>
            <person name="Tank M."/>
        </authorList>
    </citation>
    <scope>NUCLEOTIDE SEQUENCE</scope>
    <source>
        <strain evidence="2">MS-P2</strain>
    </source>
</reference>
<keyword evidence="3" id="KW-1185">Reference proteome</keyword>
<dbReference type="InterPro" id="IPR005107">
    <property type="entry name" value="CO_DH_flav_C"/>
</dbReference>
<proteinExistence type="predicted"/>
<sequence length="67" mass="7085">MGAAPLQAAAVERALEGQALEPATIERAVQVAVQGIDPPSCAIASSRYRREVAGMHLRRLLESMGRG</sequence>
<dbReference type="KEGG" id="elio:KO353_15935"/>
<gene>
    <name evidence="2" type="ORF">KO353_15935</name>
</gene>